<protein>
    <submittedName>
        <fullName evidence="1">Uncharacterized protein</fullName>
    </submittedName>
</protein>
<dbReference type="AlphaFoldDB" id="A0A1H2RK74"/>
<sequence>MSRTMNYVVLNEITHAIEGQRPASIERFVQLAYAHQSAALLLPFYMYSWHPHEWQEYTLWVADPLPAILNHATYMAVDAPALHAASSIKRYFYSASMIAPLSEANPTARSVEHWVYHLSRQYYRLQQKTHLIDTHHQIPSTWLSRRQKALLHKEA</sequence>
<keyword evidence="2" id="KW-1185">Reference proteome</keyword>
<gene>
    <name evidence="1" type="ORF">SAMN05421781_0809</name>
</gene>
<dbReference type="RefSeq" id="WP_091611460.1">
    <property type="nucleotide sequence ID" value="NZ_FNNC01000001.1"/>
</dbReference>
<organism evidence="1 2">
    <name type="scientific">Marinococcus luteus</name>
    <dbReference type="NCBI Taxonomy" id="1122204"/>
    <lineage>
        <taxon>Bacteria</taxon>
        <taxon>Bacillati</taxon>
        <taxon>Bacillota</taxon>
        <taxon>Bacilli</taxon>
        <taxon>Bacillales</taxon>
        <taxon>Bacillaceae</taxon>
        <taxon>Marinococcus</taxon>
    </lineage>
</organism>
<proteinExistence type="predicted"/>
<dbReference type="EMBL" id="FNNC01000001">
    <property type="protein sequence ID" value="SDW19705.1"/>
    <property type="molecule type" value="Genomic_DNA"/>
</dbReference>
<accession>A0A1H2RK74</accession>
<dbReference type="Proteomes" id="UP000199488">
    <property type="component" value="Unassembled WGS sequence"/>
</dbReference>
<reference evidence="1 2" key="1">
    <citation type="submission" date="2016-10" db="EMBL/GenBank/DDBJ databases">
        <authorList>
            <person name="de Groot N.N."/>
        </authorList>
    </citation>
    <scope>NUCLEOTIDE SEQUENCE [LARGE SCALE GENOMIC DNA]</scope>
    <source>
        <strain evidence="1 2">DSM 23126</strain>
    </source>
</reference>
<evidence type="ECO:0000313" key="2">
    <source>
        <dbReference type="Proteomes" id="UP000199488"/>
    </source>
</evidence>
<evidence type="ECO:0000313" key="1">
    <source>
        <dbReference type="EMBL" id="SDW19705.1"/>
    </source>
</evidence>
<dbReference type="OrthoDB" id="2679642at2"/>
<name>A0A1H2RK74_9BACI</name>
<dbReference type="STRING" id="1122204.SAMN05421781_0809"/>